<feature type="transmembrane region" description="Helical" evidence="7">
    <location>
        <begin position="136"/>
        <end position="162"/>
    </location>
</feature>
<dbReference type="SUPFAM" id="SSF103473">
    <property type="entry name" value="MFS general substrate transporter"/>
    <property type="match status" value="1"/>
</dbReference>
<dbReference type="STRING" id="1122184.SAMN02745176_02143"/>
<keyword evidence="2" id="KW-0813">Transport</keyword>
<dbReference type="PANTHER" id="PTHR23513:SF6">
    <property type="entry name" value="MAJOR FACILITATOR SUPERFAMILY ASSOCIATED DOMAIN-CONTAINING PROTEIN"/>
    <property type="match status" value="1"/>
</dbReference>
<evidence type="ECO:0000256" key="6">
    <source>
        <dbReference type="ARBA" id="ARBA00023136"/>
    </source>
</evidence>
<dbReference type="PANTHER" id="PTHR23513">
    <property type="entry name" value="INTEGRAL MEMBRANE EFFLUX PROTEIN-RELATED"/>
    <property type="match status" value="1"/>
</dbReference>
<reference evidence="9 10" key="1">
    <citation type="submission" date="2016-11" db="EMBL/GenBank/DDBJ databases">
        <authorList>
            <person name="Jaros S."/>
            <person name="Januszkiewicz K."/>
            <person name="Wedrychowicz H."/>
        </authorList>
    </citation>
    <scope>NUCLEOTIDE SEQUENCE [LARGE SCALE GENOMIC DNA]</scope>
    <source>
        <strain evidence="9 10">DSM 19022</strain>
    </source>
</reference>
<dbReference type="PROSITE" id="PS50850">
    <property type="entry name" value="MFS"/>
    <property type="match status" value="1"/>
</dbReference>
<evidence type="ECO:0000256" key="3">
    <source>
        <dbReference type="ARBA" id="ARBA00022475"/>
    </source>
</evidence>
<evidence type="ECO:0000256" key="4">
    <source>
        <dbReference type="ARBA" id="ARBA00022692"/>
    </source>
</evidence>
<dbReference type="InterPro" id="IPR020846">
    <property type="entry name" value="MFS_dom"/>
</dbReference>
<dbReference type="Proteomes" id="UP000184442">
    <property type="component" value="Unassembled WGS sequence"/>
</dbReference>
<comment type="subcellular location">
    <subcellularLocation>
        <location evidence="1">Cell membrane</location>
        <topology evidence="1">Multi-pass membrane protein</topology>
    </subcellularLocation>
</comment>
<proteinExistence type="predicted"/>
<dbReference type="AlphaFoldDB" id="A0A1M6FWS7"/>
<keyword evidence="10" id="KW-1185">Reference proteome</keyword>
<keyword evidence="3" id="KW-1003">Cell membrane</keyword>
<feature type="transmembrane region" description="Helical" evidence="7">
    <location>
        <begin position="76"/>
        <end position="93"/>
    </location>
</feature>
<evidence type="ECO:0000256" key="7">
    <source>
        <dbReference type="SAM" id="Phobius"/>
    </source>
</evidence>
<dbReference type="EMBL" id="FQZS01000013">
    <property type="protein sequence ID" value="SHJ02178.1"/>
    <property type="molecule type" value="Genomic_DNA"/>
</dbReference>
<feature type="transmembrane region" description="Helical" evidence="7">
    <location>
        <begin position="217"/>
        <end position="234"/>
    </location>
</feature>
<dbReference type="CDD" id="cd06173">
    <property type="entry name" value="MFS_MefA_like"/>
    <property type="match status" value="1"/>
</dbReference>
<feature type="transmembrane region" description="Helical" evidence="7">
    <location>
        <begin position="280"/>
        <end position="297"/>
    </location>
</feature>
<feature type="transmembrane region" description="Helical" evidence="7">
    <location>
        <begin position="343"/>
        <end position="363"/>
    </location>
</feature>
<organism evidence="9 10">
    <name type="scientific">Lutispora thermophila DSM 19022</name>
    <dbReference type="NCBI Taxonomy" id="1122184"/>
    <lineage>
        <taxon>Bacteria</taxon>
        <taxon>Bacillati</taxon>
        <taxon>Bacillota</taxon>
        <taxon>Clostridia</taxon>
        <taxon>Lutisporales</taxon>
        <taxon>Lutisporaceae</taxon>
        <taxon>Lutispora</taxon>
    </lineage>
</organism>
<protein>
    <submittedName>
        <fullName evidence="9">MFS-type transporter involved in bile tolerance, Atg22 family</fullName>
    </submittedName>
</protein>
<keyword evidence="4 7" id="KW-0812">Transmembrane</keyword>
<accession>A0A1M6FWS7</accession>
<evidence type="ECO:0000313" key="10">
    <source>
        <dbReference type="Proteomes" id="UP000184442"/>
    </source>
</evidence>
<dbReference type="Pfam" id="PF07690">
    <property type="entry name" value="MFS_1"/>
    <property type="match status" value="1"/>
</dbReference>
<feature type="transmembrane region" description="Helical" evidence="7">
    <location>
        <begin position="168"/>
        <end position="187"/>
    </location>
</feature>
<keyword evidence="5 7" id="KW-1133">Transmembrane helix</keyword>
<dbReference type="InterPro" id="IPR011701">
    <property type="entry name" value="MFS"/>
</dbReference>
<evidence type="ECO:0000256" key="5">
    <source>
        <dbReference type="ARBA" id="ARBA00022989"/>
    </source>
</evidence>
<feature type="transmembrane region" description="Helical" evidence="7">
    <location>
        <begin position="303"/>
        <end position="323"/>
    </location>
</feature>
<feature type="transmembrane region" description="Helical" evidence="7">
    <location>
        <begin position="369"/>
        <end position="388"/>
    </location>
</feature>
<keyword evidence="6 7" id="KW-0472">Membrane</keyword>
<name>A0A1M6FWS7_9FIRM</name>
<dbReference type="InterPro" id="IPR036259">
    <property type="entry name" value="MFS_trans_sf"/>
</dbReference>
<dbReference type="Gene3D" id="1.20.1250.20">
    <property type="entry name" value="MFS general substrate transporter like domains"/>
    <property type="match status" value="1"/>
</dbReference>
<dbReference type="GO" id="GO:0022857">
    <property type="term" value="F:transmembrane transporter activity"/>
    <property type="evidence" value="ECO:0007669"/>
    <property type="project" value="InterPro"/>
</dbReference>
<evidence type="ECO:0000256" key="1">
    <source>
        <dbReference type="ARBA" id="ARBA00004651"/>
    </source>
</evidence>
<gene>
    <name evidence="9" type="ORF">SAMN02745176_02143</name>
</gene>
<feature type="transmembrane region" description="Helical" evidence="7">
    <location>
        <begin position="254"/>
        <end position="273"/>
    </location>
</feature>
<evidence type="ECO:0000256" key="2">
    <source>
        <dbReference type="ARBA" id="ARBA00022448"/>
    </source>
</evidence>
<evidence type="ECO:0000259" key="8">
    <source>
        <dbReference type="PROSITE" id="PS50850"/>
    </source>
</evidence>
<feature type="transmembrane region" description="Helical" evidence="7">
    <location>
        <begin position="12"/>
        <end position="37"/>
    </location>
</feature>
<sequence>MYRDLIRNRNLSLLCMGGFISGIGDYLYNIAITIYLYSQTNSVGSVAIMWLFRGILRIPMQYLGGIITDKYDRKKIIVFTNALSIPIAFLFVLTNKDNLWLSYFLAFLLQSLNDVDQCAENAMLPEIVEKDDLANANSIFSVLQTIILFLSPALSGIIYTYYGANVLFIINAVSFLIASILFLLINYEKSYNSTEKRTGLIKSGIEGFKLLSECSNVKIIFIIMFFYGMLGRFYEVFKVAVSDNLLKLGPEGIIYFDYALAIGSLAVPISLKVLKKYEKVNIFIISSTLISISYIVFGFSGSPIITLVILVLYGLLQSIQGVYSNTVIQENIPKELLGRIFSFYKILIVFGALLGIAISPIFYEYFGPGMSFTIVSVISVILNFVVLLRKNLHKNIASDDSV</sequence>
<evidence type="ECO:0000313" key="9">
    <source>
        <dbReference type="EMBL" id="SHJ02178.1"/>
    </source>
</evidence>
<feature type="domain" description="Major facilitator superfamily (MFS) profile" evidence="8">
    <location>
        <begin position="10"/>
        <end position="394"/>
    </location>
</feature>
<dbReference type="GO" id="GO:0005886">
    <property type="term" value="C:plasma membrane"/>
    <property type="evidence" value="ECO:0007669"/>
    <property type="project" value="UniProtKB-SubCell"/>
</dbReference>